<evidence type="ECO:0000256" key="1">
    <source>
        <dbReference type="ARBA" id="ARBA00004613"/>
    </source>
</evidence>
<keyword evidence="3" id="KW-0964">Secreted</keyword>
<dbReference type="Gene3D" id="2.60.60.20">
    <property type="entry name" value="PLAT/LH2 domain"/>
    <property type="match status" value="1"/>
</dbReference>
<evidence type="ECO:0000313" key="8">
    <source>
        <dbReference type="Proteomes" id="UP000076858"/>
    </source>
</evidence>
<comment type="caution">
    <text evidence="7">The sequence shown here is derived from an EMBL/GenBank/DDBJ whole genome shotgun (WGS) entry which is preliminary data.</text>
</comment>
<dbReference type="PANTHER" id="PTHR11610">
    <property type="entry name" value="LIPASE"/>
    <property type="match status" value="1"/>
</dbReference>
<dbReference type="STRING" id="35525.A0A162C7T7"/>
<sequence>MLYNYLIWFYFLNLLLVTLSREICCVQTLHDSKITRRSSVPTSLLNNFPIECNVFVAGTGEQDVQTSSNGEEDVDDQEKVLDLNQTLAVTVALQPESTVCYDDLGCITRFSFADPLLWPINLLPEDREKIDTHFTLHTRENPNPQPPIRISADDPNMISATTFKATRQTKFLIHGWNDDGYEENYQELLQNLLKKGDFNVIVVHWGGGSSAIYFQAHANTRLVGLEIALLVNTMVEKLDVKAADVHLIGHSLGAHTAGYAGEQIPNLGQITGLDPAGPYFRRMPSFARLDYTDAQFVDGVHTDGGFVGIKEPAGHLDFYPNGGENQPGCQTSEWSDFCDPFAALTDTVGCDHMQAIHYYSASLKDICQTVGYECSDYDSFNNGKCTSCGSDNTKCALFGLDAIKYPSRARVNVKLYFNTVKDDPYCALQYIVSVKLANPRVAKPTVSGLLRLSVMGETDFIPNFSLPKSVLEHGKDHRFLVSSPSSLGPIKKVFLQWIYIHFDLLDPSCFFGICNKRLYVNSVTVSLVNSYPETNKIANTYVNCPRYSPAVIPPFQNMEFSVENSCSSTFQLLNVIWNVEPWILY</sequence>
<evidence type="ECO:0000313" key="7">
    <source>
        <dbReference type="EMBL" id="KZS12532.1"/>
    </source>
</evidence>
<dbReference type="InterPro" id="IPR033906">
    <property type="entry name" value="Lipase_N"/>
</dbReference>
<name>A0A162C7T7_9CRUS</name>
<organism evidence="7 8">
    <name type="scientific">Daphnia magna</name>
    <dbReference type="NCBI Taxonomy" id="35525"/>
    <lineage>
        <taxon>Eukaryota</taxon>
        <taxon>Metazoa</taxon>
        <taxon>Ecdysozoa</taxon>
        <taxon>Arthropoda</taxon>
        <taxon>Crustacea</taxon>
        <taxon>Branchiopoda</taxon>
        <taxon>Diplostraca</taxon>
        <taxon>Cladocera</taxon>
        <taxon>Anomopoda</taxon>
        <taxon>Daphniidae</taxon>
        <taxon>Daphnia</taxon>
    </lineage>
</organism>
<feature type="domain" description="Lipase" evidence="6">
    <location>
        <begin position="99"/>
        <end position="425"/>
    </location>
</feature>
<evidence type="ECO:0000256" key="3">
    <source>
        <dbReference type="ARBA" id="ARBA00022525"/>
    </source>
</evidence>
<dbReference type="PANTHER" id="PTHR11610:SF173">
    <property type="entry name" value="LIPASE DOMAIN-CONTAINING PROTEIN-RELATED"/>
    <property type="match status" value="1"/>
</dbReference>
<dbReference type="InterPro" id="IPR013818">
    <property type="entry name" value="Lipase"/>
</dbReference>
<dbReference type="PRINTS" id="PR00821">
    <property type="entry name" value="TAGLIPASE"/>
</dbReference>
<accession>A0A162C7T7</accession>
<comment type="similarity">
    <text evidence="2 4">Belongs to the AB hydrolase superfamily. Lipase family.</text>
</comment>
<dbReference type="AlphaFoldDB" id="A0A162C7T7"/>
<dbReference type="GO" id="GO:0016042">
    <property type="term" value="P:lipid catabolic process"/>
    <property type="evidence" value="ECO:0007669"/>
    <property type="project" value="TreeGrafter"/>
</dbReference>
<dbReference type="Pfam" id="PF00151">
    <property type="entry name" value="Lipase"/>
    <property type="match status" value="1"/>
</dbReference>
<dbReference type="InterPro" id="IPR036392">
    <property type="entry name" value="PLAT/LH2_dom_sf"/>
</dbReference>
<evidence type="ECO:0000256" key="5">
    <source>
        <dbReference type="SAM" id="SignalP"/>
    </source>
</evidence>
<evidence type="ECO:0000259" key="6">
    <source>
        <dbReference type="Pfam" id="PF00151"/>
    </source>
</evidence>
<dbReference type="Proteomes" id="UP000076858">
    <property type="component" value="Unassembled WGS sequence"/>
</dbReference>
<feature type="chain" id="PRO_5007832468" evidence="5">
    <location>
        <begin position="21"/>
        <end position="585"/>
    </location>
</feature>
<keyword evidence="5" id="KW-0732">Signal</keyword>
<dbReference type="SUPFAM" id="SSF49723">
    <property type="entry name" value="Lipase/lipooxygenase domain (PLAT/LH2 domain)"/>
    <property type="match status" value="1"/>
</dbReference>
<dbReference type="EMBL" id="LRGB01001361">
    <property type="protein sequence ID" value="KZS12532.1"/>
    <property type="molecule type" value="Genomic_DNA"/>
</dbReference>
<dbReference type="InterPro" id="IPR000734">
    <property type="entry name" value="TAG_lipase"/>
</dbReference>
<dbReference type="InterPro" id="IPR029058">
    <property type="entry name" value="AB_hydrolase_fold"/>
</dbReference>
<reference evidence="7 8" key="1">
    <citation type="submission" date="2016-03" db="EMBL/GenBank/DDBJ databases">
        <title>EvidentialGene: Evidence-directed Construction of Genes on Genomes.</title>
        <authorList>
            <person name="Gilbert D.G."/>
            <person name="Choi J.-H."/>
            <person name="Mockaitis K."/>
            <person name="Colbourne J."/>
            <person name="Pfrender M."/>
        </authorList>
    </citation>
    <scope>NUCLEOTIDE SEQUENCE [LARGE SCALE GENOMIC DNA]</scope>
    <source>
        <strain evidence="7 8">Xinb3</strain>
        <tissue evidence="7">Complete organism</tissue>
    </source>
</reference>
<dbReference type="GO" id="GO:0005615">
    <property type="term" value="C:extracellular space"/>
    <property type="evidence" value="ECO:0007669"/>
    <property type="project" value="TreeGrafter"/>
</dbReference>
<dbReference type="GO" id="GO:0016298">
    <property type="term" value="F:lipase activity"/>
    <property type="evidence" value="ECO:0007669"/>
    <property type="project" value="InterPro"/>
</dbReference>
<proteinExistence type="inferred from homology"/>
<protein>
    <submittedName>
        <fullName evidence="7">Endothelial lipase</fullName>
    </submittedName>
</protein>
<dbReference type="FunFam" id="3.40.50.1820:FF:000033">
    <property type="entry name" value="Pancreatic triacylglycerol lipase"/>
    <property type="match status" value="1"/>
</dbReference>
<dbReference type="OrthoDB" id="6337994at2759"/>
<gene>
    <name evidence="7" type="ORF">APZ42_022629</name>
</gene>
<dbReference type="CDD" id="cd00707">
    <property type="entry name" value="Pancreat_lipase_like"/>
    <property type="match status" value="1"/>
</dbReference>
<feature type="signal peptide" evidence="5">
    <location>
        <begin position="1"/>
        <end position="20"/>
    </location>
</feature>
<keyword evidence="8" id="KW-1185">Reference proteome</keyword>
<evidence type="ECO:0000256" key="4">
    <source>
        <dbReference type="RuleBase" id="RU004262"/>
    </source>
</evidence>
<dbReference type="SUPFAM" id="SSF53474">
    <property type="entry name" value="alpha/beta-Hydrolases"/>
    <property type="match status" value="1"/>
</dbReference>
<evidence type="ECO:0000256" key="2">
    <source>
        <dbReference type="ARBA" id="ARBA00010701"/>
    </source>
</evidence>
<dbReference type="Gene3D" id="3.40.50.1820">
    <property type="entry name" value="alpha/beta hydrolase"/>
    <property type="match status" value="1"/>
</dbReference>
<comment type="subcellular location">
    <subcellularLocation>
        <location evidence="1">Secreted</location>
    </subcellularLocation>
</comment>